<dbReference type="InterPro" id="IPR012334">
    <property type="entry name" value="Pectin_lyas_fold"/>
</dbReference>
<feature type="domain" description="Ig-like" evidence="1">
    <location>
        <begin position="45"/>
        <end position="126"/>
    </location>
</feature>
<dbReference type="PROSITE" id="PS50835">
    <property type="entry name" value="IG_LIKE"/>
    <property type="match status" value="1"/>
</dbReference>
<dbReference type="InterPro" id="IPR006626">
    <property type="entry name" value="PbH1"/>
</dbReference>
<dbReference type="EMBL" id="SNXS01000002">
    <property type="protein sequence ID" value="TDP72631.1"/>
    <property type="molecule type" value="Genomic_DNA"/>
</dbReference>
<gene>
    <name evidence="2" type="ORF">DES47_102376</name>
</gene>
<dbReference type="OrthoDB" id="9805202at2"/>
<protein>
    <recommendedName>
        <fullName evidence="1">Ig-like domain-containing protein</fullName>
    </recommendedName>
</protein>
<dbReference type="Pfam" id="PF13229">
    <property type="entry name" value="Beta_helix"/>
    <property type="match status" value="1"/>
</dbReference>
<dbReference type="SMART" id="SM00710">
    <property type="entry name" value="PbH1"/>
    <property type="match status" value="5"/>
</dbReference>
<accession>A0A4R6QS55</accession>
<dbReference type="InterPro" id="IPR039448">
    <property type="entry name" value="Beta_helix"/>
</dbReference>
<reference evidence="2 3" key="1">
    <citation type="submission" date="2019-03" db="EMBL/GenBank/DDBJ databases">
        <title>Genomic Encyclopedia of Type Strains, Phase IV (KMG-IV): sequencing the most valuable type-strain genomes for metagenomic binning, comparative biology and taxonomic classification.</title>
        <authorList>
            <person name="Goeker M."/>
        </authorList>
    </citation>
    <scope>NUCLEOTIDE SEQUENCE [LARGE SCALE GENOMIC DNA]</scope>
    <source>
        <strain evidence="2 3">DSM 16998</strain>
    </source>
</reference>
<organism evidence="2 3">
    <name type="scientific">Roseateles toxinivorans</name>
    <dbReference type="NCBI Taxonomy" id="270368"/>
    <lineage>
        <taxon>Bacteria</taxon>
        <taxon>Pseudomonadati</taxon>
        <taxon>Pseudomonadota</taxon>
        <taxon>Betaproteobacteria</taxon>
        <taxon>Burkholderiales</taxon>
        <taxon>Sphaerotilaceae</taxon>
        <taxon>Roseateles</taxon>
    </lineage>
</organism>
<proteinExistence type="predicted"/>
<dbReference type="InterPro" id="IPR036179">
    <property type="entry name" value="Ig-like_dom_sf"/>
</dbReference>
<evidence type="ECO:0000313" key="3">
    <source>
        <dbReference type="Proteomes" id="UP000295361"/>
    </source>
</evidence>
<dbReference type="RefSeq" id="WP_133700083.1">
    <property type="nucleotide sequence ID" value="NZ_SNXS01000002.1"/>
</dbReference>
<dbReference type="CDD" id="cd00096">
    <property type="entry name" value="Ig"/>
    <property type="match status" value="1"/>
</dbReference>
<sequence length="611" mass="63978">MSSAFLCRLSRASLFGVLVIQASCGGGGGSEPAAPSPTATPLAAPSITAAPLAAIANDGASVSFTVNASGSEPLSYQWLRNGSPVSGATSNGYSLPSAQLTDNGAQFSVTVSNAAGGVTSAAASLTVKPIIASLVTGLPTAVSIDEGVSYTWTVVPRGSQPISLQWLRDGAPIPGATGLSYKLDKLSYGDDGARIAAQLTNPAGTIESSATLLSASPAKAPTHLSACQTINQPGSYLLDADLSIGLPLDGLPCIRIKDTSNVLLDCAGHAIATGLRDQGSRALEILNVSQVAVRACRVSAAWTDIQNVKDLSFTNSVLSSTDPSVPSIVNVTNSERLRFDGNQLAGSYQQHYTHRATISNNRVTTVPVVVVAGLLISNYGSNNRLLGNELDGNWNASIKEWNGADDGIILTDEIDALVQDNTIRNVWDAGIEWVGDLNGAIIRRNRISNAAIYGIGGWYWSSVFNSQFSDNQVEQAPALFGLFRSFCLRAAGSDWQHVLPADTAIRFENNVFSGNVLTKPLTGSTSRASYFNFSFPFDSQNACSIVPGERKPTPAEVKLGNNIFKNNNFGSETGYPYFDGSLNGAGVIVDGGGNVCSVVKEVNYPLICNAK</sequence>
<evidence type="ECO:0000259" key="1">
    <source>
        <dbReference type="PROSITE" id="PS50835"/>
    </source>
</evidence>
<dbReference type="InterPro" id="IPR013783">
    <property type="entry name" value="Ig-like_fold"/>
</dbReference>
<evidence type="ECO:0000313" key="2">
    <source>
        <dbReference type="EMBL" id="TDP72631.1"/>
    </source>
</evidence>
<keyword evidence="3" id="KW-1185">Reference proteome</keyword>
<dbReference type="SUPFAM" id="SSF51126">
    <property type="entry name" value="Pectin lyase-like"/>
    <property type="match status" value="1"/>
</dbReference>
<dbReference type="AlphaFoldDB" id="A0A4R6QS55"/>
<dbReference type="InParanoid" id="A0A4R6QS55"/>
<dbReference type="Gene3D" id="2.60.40.10">
    <property type="entry name" value="Immunoglobulins"/>
    <property type="match status" value="2"/>
</dbReference>
<dbReference type="Gene3D" id="2.160.20.10">
    <property type="entry name" value="Single-stranded right-handed beta-helix, Pectin lyase-like"/>
    <property type="match status" value="1"/>
</dbReference>
<comment type="caution">
    <text evidence="2">The sequence shown here is derived from an EMBL/GenBank/DDBJ whole genome shotgun (WGS) entry which is preliminary data.</text>
</comment>
<dbReference type="InterPro" id="IPR007110">
    <property type="entry name" value="Ig-like_dom"/>
</dbReference>
<name>A0A4R6QS55_9BURK</name>
<dbReference type="InterPro" id="IPR011050">
    <property type="entry name" value="Pectin_lyase_fold/virulence"/>
</dbReference>
<dbReference type="Proteomes" id="UP000295361">
    <property type="component" value="Unassembled WGS sequence"/>
</dbReference>
<dbReference type="SUPFAM" id="SSF48726">
    <property type="entry name" value="Immunoglobulin"/>
    <property type="match status" value="1"/>
</dbReference>